<organism evidence="1 2">
    <name type="scientific">Dactylonectria macrodidyma</name>
    <dbReference type="NCBI Taxonomy" id="307937"/>
    <lineage>
        <taxon>Eukaryota</taxon>
        <taxon>Fungi</taxon>
        <taxon>Dikarya</taxon>
        <taxon>Ascomycota</taxon>
        <taxon>Pezizomycotina</taxon>
        <taxon>Sordariomycetes</taxon>
        <taxon>Hypocreomycetidae</taxon>
        <taxon>Hypocreales</taxon>
        <taxon>Nectriaceae</taxon>
        <taxon>Dactylonectria</taxon>
    </lineage>
</organism>
<protein>
    <submittedName>
        <fullName evidence="1">Uncharacterized protein</fullName>
    </submittedName>
</protein>
<gene>
    <name evidence="1" type="ORF">EDB81DRAFT_884902</name>
</gene>
<dbReference type="EMBL" id="JAGMUV010000010">
    <property type="protein sequence ID" value="KAH7141845.1"/>
    <property type="molecule type" value="Genomic_DNA"/>
</dbReference>
<sequence length="62" mass="6631">MSSKDQLRLSQALVKRHTVNLNYRELAIAGPQDVNGPITPLVTSLCDSPGTIKGVAPWSLTA</sequence>
<reference evidence="1" key="1">
    <citation type="journal article" date="2021" name="Nat. Commun.">
        <title>Genetic determinants of endophytism in the Arabidopsis root mycobiome.</title>
        <authorList>
            <person name="Mesny F."/>
            <person name="Miyauchi S."/>
            <person name="Thiergart T."/>
            <person name="Pickel B."/>
            <person name="Atanasova L."/>
            <person name="Karlsson M."/>
            <person name="Huettel B."/>
            <person name="Barry K.W."/>
            <person name="Haridas S."/>
            <person name="Chen C."/>
            <person name="Bauer D."/>
            <person name="Andreopoulos W."/>
            <person name="Pangilinan J."/>
            <person name="LaButti K."/>
            <person name="Riley R."/>
            <person name="Lipzen A."/>
            <person name="Clum A."/>
            <person name="Drula E."/>
            <person name="Henrissat B."/>
            <person name="Kohler A."/>
            <person name="Grigoriev I.V."/>
            <person name="Martin F.M."/>
            <person name="Hacquard S."/>
        </authorList>
    </citation>
    <scope>NUCLEOTIDE SEQUENCE</scope>
    <source>
        <strain evidence="1">MPI-CAGE-AT-0147</strain>
    </source>
</reference>
<name>A0A9P9ERE4_9HYPO</name>
<comment type="caution">
    <text evidence="1">The sequence shown here is derived from an EMBL/GenBank/DDBJ whole genome shotgun (WGS) entry which is preliminary data.</text>
</comment>
<keyword evidence="2" id="KW-1185">Reference proteome</keyword>
<accession>A0A9P9ERE4</accession>
<dbReference type="AlphaFoldDB" id="A0A9P9ERE4"/>
<proteinExistence type="predicted"/>
<evidence type="ECO:0000313" key="2">
    <source>
        <dbReference type="Proteomes" id="UP000738349"/>
    </source>
</evidence>
<dbReference type="Proteomes" id="UP000738349">
    <property type="component" value="Unassembled WGS sequence"/>
</dbReference>
<evidence type="ECO:0000313" key="1">
    <source>
        <dbReference type="EMBL" id="KAH7141845.1"/>
    </source>
</evidence>